<dbReference type="EMBL" id="JPME01000033">
    <property type="protein sequence ID" value="KEZ87534.1"/>
    <property type="molecule type" value="Genomic_DNA"/>
</dbReference>
<gene>
    <name evidence="1" type="ORF">IO98_21035</name>
</gene>
<evidence type="ECO:0000313" key="1">
    <source>
        <dbReference type="EMBL" id="KEZ87534.1"/>
    </source>
</evidence>
<dbReference type="RefSeq" id="WP_038284228.1">
    <property type="nucleotide sequence ID" value="NZ_JPME01000033.1"/>
</dbReference>
<comment type="caution">
    <text evidence="1">The sequence shown here is derived from an EMBL/GenBank/DDBJ whole genome shotgun (WGS) entry which is preliminary data.</text>
</comment>
<dbReference type="Gene3D" id="3.40.50.1360">
    <property type="match status" value="1"/>
</dbReference>
<organism evidence="1 2">
    <name type="scientific">Lacrimispora celerecrescens</name>
    <dbReference type="NCBI Taxonomy" id="29354"/>
    <lineage>
        <taxon>Bacteria</taxon>
        <taxon>Bacillati</taxon>
        <taxon>Bacillota</taxon>
        <taxon>Clostridia</taxon>
        <taxon>Lachnospirales</taxon>
        <taxon>Lachnospiraceae</taxon>
        <taxon>Lacrimispora</taxon>
    </lineage>
</organism>
<keyword evidence="1" id="KW-0413">Isomerase</keyword>
<dbReference type="STRING" id="29354.IO98_21035"/>
<dbReference type="GO" id="GO:0004342">
    <property type="term" value="F:glucosamine-6-phosphate deaminase activity"/>
    <property type="evidence" value="ECO:0007669"/>
    <property type="project" value="InterPro"/>
</dbReference>
<dbReference type="GO" id="GO:0006044">
    <property type="term" value="P:N-acetylglucosamine metabolic process"/>
    <property type="evidence" value="ECO:0007669"/>
    <property type="project" value="InterPro"/>
</dbReference>
<dbReference type="Proteomes" id="UP000028525">
    <property type="component" value="Unassembled WGS sequence"/>
</dbReference>
<dbReference type="SUPFAM" id="SSF100950">
    <property type="entry name" value="NagB/RpiA/CoA transferase-like"/>
    <property type="match status" value="1"/>
</dbReference>
<dbReference type="PROSITE" id="PS01161">
    <property type="entry name" value="GLC_GALNAC_ISOMERASE"/>
    <property type="match status" value="1"/>
</dbReference>
<dbReference type="OrthoDB" id="9791139at2"/>
<dbReference type="PANTHER" id="PTHR42892">
    <property type="entry name" value="GLUCOSAMINE-6-PHOSPHATE DEAMINASE-LIKE PROTEIN BT_0258-RELATED"/>
    <property type="match status" value="1"/>
</dbReference>
<dbReference type="InterPro" id="IPR037171">
    <property type="entry name" value="NagB/RpiA_transferase-like"/>
</dbReference>
<evidence type="ECO:0000313" key="2">
    <source>
        <dbReference type="Proteomes" id="UP000028525"/>
    </source>
</evidence>
<dbReference type="GO" id="GO:0016853">
    <property type="term" value="F:isomerase activity"/>
    <property type="evidence" value="ECO:0007669"/>
    <property type="project" value="UniProtKB-KW"/>
</dbReference>
<proteinExistence type="predicted"/>
<reference evidence="1 2" key="1">
    <citation type="submission" date="2014-07" db="EMBL/GenBank/DDBJ databases">
        <title>Draft genome of Clostridium celerecrescens 152B isolated from sediments associated with methane hydrate from Krishna Godavari basin.</title>
        <authorList>
            <person name="Honkalas V.S."/>
            <person name="Dabir A.P."/>
            <person name="Arora P."/>
            <person name="Dhakephalkar P.K."/>
        </authorList>
    </citation>
    <scope>NUCLEOTIDE SEQUENCE [LARGE SCALE GENOMIC DNA]</scope>
    <source>
        <strain evidence="1 2">152B</strain>
    </source>
</reference>
<sequence>MKHEYYGYDKEALLKNPKMKLFCMKDNDEVFRQMAEQMAEEIKNHNARGERTVFICPVGPVGQYPYFVEMVNEENISLKNVWFINMDEYLDDEKRWISADHPLSFRGFMDRNVYSKIKPELIIPPEQRIFPDPDNLSYIPELIERLGGVDIVFGGIGINGHVAFNEADGTLSSEDFLAQKTRILKISPETRAANAIGDFNGALEDMPSYCVTVGIQEIAQAGKIRLGCFRNWHRAVVRRAGYGEPTPEFPVSLLQNHPDITLTFTEFVAALTD</sequence>
<protein>
    <submittedName>
        <fullName evidence="1">Glucosamine-6-phosphate isomerase</fullName>
    </submittedName>
</protein>
<accession>A0A084JF00</accession>
<name>A0A084JF00_9FIRM</name>
<dbReference type="InterPro" id="IPR052960">
    <property type="entry name" value="GlcN6P_deaminase-like"/>
</dbReference>
<dbReference type="PANTHER" id="PTHR42892:SF1">
    <property type="entry name" value="GLUCOSAMINE-6-PHOSPHATE ISOMERASE"/>
    <property type="match status" value="1"/>
</dbReference>
<dbReference type="AlphaFoldDB" id="A0A084JF00"/>
<keyword evidence="2" id="KW-1185">Reference proteome</keyword>
<dbReference type="InterPro" id="IPR018321">
    <property type="entry name" value="Glucosamine6P_isomerase_CS"/>
</dbReference>